<evidence type="ECO:0000313" key="3">
    <source>
        <dbReference type="EMBL" id="GLS13619.1"/>
    </source>
</evidence>
<keyword evidence="4" id="KW-1185">Reference proteome</keyword>
<evidence type="ECO:0000259" key="2">
    <source>
        <dbReference type="Pfam" id="PF13280"/>
    </source>
</evidence>
<accession>A0ABQ6C3P9</accession>
<name>A0ABQ6C3P9_9BURK</name>
<gene>
    <name evidence="3" type="ORF">GCM10007935_10490</name>
</gene>
<organism evidence="3 4">
    <name type="scientific">Hydrogenophaga electricum</name>
    <dbReference type="NCBI Taxonomy" id="1230953"/>
    <lineage>
        <taxon>Bacteria</taxon>
        <taxon>Pseudomonadati</taxon>
        <taxon>Pseudomonadota</taxon>
        <taxon>Betaproteobacteria</taxon>
        <taxon>Burkholderiales</taxon>
        <taxon>Comamonadaceae</taxon>
        <taxon>Hydrogenophaga</taxon>
    </lineage>
</organism>
<evidence type="ECO:0000313" key="4">
    <source>
        <dbReference type="Proteomes" id="UP001156903"/>
    </source>
</evidence>
<feature type="compositionally biased region" description="Low complexity" evidence="1">
    <location>
        <begin position="1"/>
        <end position="12"/>
    </location>
</feature>
<reference evidence="4" key="1">
    <citation type="journal article" date="2019" name="Int. J. Syst. Evol. Microbiol.">
        <title>The Global Catalogue of Microorganisms (GCM) 10K type strain sequencing project: providing services to taxonomists for standard genome sequencing and annotation.</title>
        <authorList>
            <consortium name="The Broad Institute Genomics Platform"/>
            <consortium name="The Broad Institute Genome Sequencing Center for Infectious Disease"/>
            <person name="Wu L."/>
            <person name="Ma J."/>
        </authorList>
    </citation>
    <scope>NUCLEOTIDE SEQUENCE [LARGE SCALE GENOMIC DNA]</scope>
    <source>
        <strain evidence="4">NBRC 109341</strain>
    </source>
</reference>
<dbReference type="Proteomes" id="UP001156903">
    <property type="component" value="Unassembled WGS sequence"/>
</dbReference>
<protein>
    <recommendedName>
        <fullName evidence="2">WYL domain-containing protein</fullName>
    </recommendedName>
</protein>
<proteinExistence type="predicted"/>
<comment type="caution">
    <text evidence="3">The sequence shown here is derived from an EMBL/GenBank/DDBJ whole genome shotgun (WGS) entry which is preliminary data.</text>
</comment>
<sequence length="107" mass="12057">MKRAASPASPARTSNNQPPALAKRTRQAKTAQPAHRHVDLEYGRLYQLTYSDANGEVSERTIKLNGVASRRHGQCLEAYCHNARQQRTFRVDRIVQLIDTETGEIVL</sequence>
<dbReference type="EMBL" id="BSPB01000005">
    <property type="protein sequence ID" value="GLS13619.1"/>
    <property type="molecule type" value="Genomic_DNA"/>
</dbReference>
<feature type="region of interest" description="Disordered" evidence="1">
    <location>
        <begin position="1"/>
        <end position="36"/>
    </location>
</feature>
<dbReference type="InterPro" id="IPR026881">
    <property type="entry name" value="WYL_dom"/>
</dbReference>
<dbReference type="Pfam" id="PF13280">
    <property type="entry name" value="WYL"/>
    <property type="match status" value="1"/>
</dbReference>
<feature type="domain" description="WYL" evidence="2">
    <location>
        <begin position="44"/>
        <end position="97"/>
    </location>
</feature>
<evidence type="ECO:0000256" key="1">
    <source>
        <dbReference type="SAM" id="MobiDB-lite"/>
    </source>
</evidence>